<dbReference type="Proteomes" id="UP000034354">
    <property type="component" value="Unassembled WGS sequence"/>
</dbReference>
<dbReference type="AlphaFoldDB" id="A0A0G1QK68"/>
<comment type="caution">
    <text evidence="1">The sequence shown here is derived from an EMBL/GenBank/DDBJ whole genome shotgun (WGS) entry which is preliminary data.</text>
</comment>
<evidence type="ECO:0000313" key="1">
    <source>
        <dbReference type="EMBL" id="KKU09065.1"/>
    </source>
</evidence>
<dbReference type="EMBL" id="LCKW01000005">
    <property type="protein sequence ID" value="KKU09065.1"/>
    <property type="molecule type" value="Genomic_DNA"/>
</dbReference>
<name>A0A0G1QK68_9BACT</name>
<protein>
    <submittedName>
        <fullName evidence="1">Uncharacterized protein</fullName>
    </submittedName>
</protein>
<gene>
    <name evidence="1" type="ORF">UX09_C0005G0021</name>
</gene>
<proteinExistence type="predicted"/>
<evidence type="ECO:0000313" key="2">
    <source>
        <dbReference type="Proteomes" id="UP000034354"/>
    </source>
</evidence>
<sequence length="259" mass="30313">MPKKQTLTVGELKSLLLVNLGMVQIKQAKLQEQIHREIGYEAQAEKPEFVSIKNKLLDQICDTLARRLKRNRHTTPLLSVRDIDRFTSYAIGELMKIEDIVLEAEEHEILEKYMRASFGNIIDSVYEMVPKDQNPYEEYWRWVTTVLTLSAERSISPTELLVIESETDEITRRMFTREQFIDLFKRAVEKFVNVDALKKNYLQPLLDALTADMSDEDRCEFEQEFEGGVMRQMREAVEKAKPIIDAFLSEEVERIYVVL</sequence>
<reference evidence="1 2" key="1">
    <citation type="journal article" date="2015" name="Nature">
        <title>rRNA introns, odd ribosomes, and small enigmatic genomes across a large radiation of phyla.</title>
        <authorList>
            <person name="Brown C.T."/>
            <person name="Hug L.A."/>
            <person name="Thomas B.C."/>
            <person name="Sharon I."/>
            <person name="Castelle C.J."/>
            <person name="Singh A."/>
            <person name="Wilkins M.J."/>
            <person name="Williams K.H."/>
            <person name="Banfield J.F."/>
        </authorList>
    </citation>
    <scope>NUCLEOTIDE SEQUENCE [LARGE SCALE GENOMIC DNA]</scope>
</reference>
<organism evidence="1 2">
    <name type="scientific">Candidatus Uhrbacteria bacterium GW2011_GWE2_45_35</name>
    <dbReference type="NCBI Taxonomy" id="1618993"/>
    <lineage>
        <taxon>Bacteria</taxon>
        <taxon>Candidatus Uhriibacteriota</taxon>
    </lineage>
</organism>
<accession>A0A0G1QK68</accession>